<keyword evidence="5 6" id="KW-0472">Membrane</keyword>
<feature type="transmembrane region" description="Helical" evidence="6">
    <location>
        <begin position="295"/>
        <end position="318"/>
    </location>
</feature>
<evidence type="ECO:0000256" key="3">
    <source>
        <dbReference type="ARBA" id="ARBA00022692"/>
    </source>
</evidence>
<name>B0T5S8_CAUSK</name>
<evidence type="ECO:0000256" key="5">
    <source>
        <dbReference type="ARBA" id="ARBA00023136"/>
    </source>
</evidence>
<feature type="transmembrane region" description="Helical" evidence="6">
    <location>
        <begin position="253"/>
        <end position="275"/>
    </location>
</feature>
<gene>
    <name evidence="7" type="ordered locus">Caul_1957</name>
</gene>
<dbReference type="Pfam" id="PF01594">
    <property type="entry name" value="AI-2E_transport"/>
    <property type="match status" value="1"/>
</dbReference>
<organism evidence="7">
    <name type="scientific">Caulobacter sp. (strain K31)</name>
    <dbReference type="NCBI Taxonomy" id="366602"/>
    <lineage>
        <taxon>Bacteria</taxon>
        <taxon>Pseudomonadati</taxon>
        <taxon>Pseudomonadota</taxon>
        <taxon>Alphaproteobacteria</taxon>
        <taxon>Caulobacterales</taxon>
        <taxon>Caulobacteraceae</taxon>
        <taxon>Caulobacter</taxon>
    </lineage>
</organism>
<comment type="subcellular location">
    <subcellularLocation>
        <location evidence="1">Membrane</location>
        <topology evidence="1">Multi-pass membrane protein</topology>
    </subcellularLocation>
</comment>
<evidence type="ECO:0000256" key="2">
    <source>
        <dbReference type="ARBA" id="ARBA00009773"/>
    </source>
</evidence>
<evidence type="ECO:0000256" key="1">
    <source>
        <dbReference type="ARBA" id="ARBA00004141"/>
    </source>
</evidence>
<dbReference type="AlphaFoldDB" id="B0T5S8"/>
<keyword evidence="4 6" id="KW-1133">Transmembrane helix</keyword>
<accession>B0T5S8</accession>
<evidence type="ECO:0008006" key="8">
    <source>
        <dbReference type="Google" id="ProtNLM"/>
    </source>
</evidence>
<evidence type="ECO:0000256" key="4">
    <source>
        <dbReference type="ARBA" id="ARBA00022989"/>
    </source>
</evidence>
<evidence type="ECO:0000313" key="7">
    <source>
        <dbReference type="EMBL" id="ABZ71086.1"/>
    </source>
</evidence>
<dbReference type="InterPro" id="IPR002549">
    <property type="entry name" value="AI-2E-like"/>
</dbReference>
<dbReference type="STRING" id="366602.Caul_1957"/>
<feature type="transmembrane region" description="Helical" evidence="6">
    <location>
        <begin position="218"/>
        <end position="241"/>
    </location>
</feature>
<dbReference type="HOGENOM" id="CLU_031275_0_0_5"/>
<dbReference type="KEGG" id="cak:Caul_1957"/>
<feature type="transmembrane region" description="Helical" evidence="6">
    <location>
        <begin position="128"/>
        <end position="154"/>
    </location>
</feature>
<comment type="similarity">
    <text evidence="2">Belongs to the autoinducer-2 exporter (AI-2E) (TC 2.A.86) family.</text>
</comment>
<dbReference type="EMBL" id="CP000927">
    <property type="protein sequence ID" value="ABZ71086.1"/>
    <property type="molecule type" value="Genomic_DNA"/>
</dbReference>
<dbReference type="eggNOG" id="COG0628">
    <property type="taxonomic scope" value="Bacteria"/>
</dbReference>
<proteinExistence type="inferred from homology"/>
<feature type="transmembrane region" description="Helical" evidence="6">
    <location>
        <begin position="31"/>
        <end position="50"/>
    </location>
</feature>
<feature type="transmembrane region" description="Helical" evidence="6">
    <location>
        <begin position="62"/>
        <end position="85"/>
    </location>
</feature>
<dbReference type="GO" id="GO:0016020">
    <property type="term" value="C:membrane"/>
    <property type="evidence" value="ECO:0007669"/>
    <property type="project" value="UniProtKB-SubCell"/>
</dbReference>
<protein>
    <recommendedName>
        <fullName evidence="8">AI-2E family transporter</fullName>
    </recommendedName>
</protein>
<feature type="transmembrane region" description="Helical" evidence="6">
    <location>
        <begin position="7"/>
        <end position="25"/>
    </location>
</feature>
<evidence type="ECO:0000256" key="6">
    <source>
        <dbReference type="SAM" id="Phobius"/>
    </source>
</evidence>
<keyword evidence="3 6" id="KW-0812">Transmembrane</keyword>
<feature type="transmembrane region" description="Helical" evidence="6">
    <location>
        <begin position="190"/>
        <end position="212"/>
    </location>
</feature>
<reference evidence="7" key="1">
    <citation type="submission" date="2008-01" db="EMBL/GenBank/DDBJ databases">
        <title>Complete sequence of chromosome of Caulobacter sp. K31.</title>
        <authorList>
            <consortium name="US DOE Joint Genome Institute"/>
            <person name="Copeland A."/>
            <person name="Lucas S."/>
            <person name="Lapidus A."/>
            <person name="Barry K."/>
            <person name="Glavina del Rio T."/>
            <person name="Dalin E."/>
            <person name="Tice H."/>
            <person name="Pitluck S."/>
            <person name="Bruce D."/>
            <person name="Goodwin L."/>
            <person name="Thompson L.S."/>
            <person name="Brettin T."/>
            <person name="Detter J.C."/>
            <person name="Han C."/>
            <person name="Schmutz J."/>
            <person name="Larimer F."/>
            <person name="Land M."/>
            <person name="Hauser L."/>
            <person name="Kyrpides N."/>
            <person name="Kim E."/>
            <person name="Stephens C."/>
            <person name="Richardson P."/>
        </authorList>
    </citation>
    <scope>NUCLEOTIDE SEQUENCE [LARGE SCALE GENOMIC DNA]</scope>
    <source>
        <strain evidence="7">K31</strain>
    </source>
</reference>
<sequence length="354" mass="37196">MKVAPSPVALNVTGVAAAMALLYVFRALLWPLAMAFVLAILVNALVRVIVRVWPSAGRLTVMVLASAVVAGLLMVGVVVVVSGAAELAGQLPQLAVRLNALFERAGQLVKLEGVSLTSLASGLDLPSLAARVLGSLQGAVSGMLLTVLFLIFILTSRHLIRNKMQIIASFRRPTGMPSVLERTVKGVETYVWIQTVTGLMIAAASGAIMALAGLDNALFWTLALFMLSYIPVLGVGVGSLAPALFALLQFPTVWPALAIFLGIQAVSFLVGNLVLPKMQAASQNIDPTIGLLAVGVWSVLWGIPGAFLAIPLTLALMLQLAQFESLRWIAVLISNDGHPISDTLAVEVGSRTVP</sequence>